<dbReference type="Proteomes" id="UP000632766">
    <property type="component" value="Unassembled WGS sequence"/>
</dbReference>
<organism evidence="1 2">
    <name type="scientific">Amazonocrinis nigriterrae CENA67</name>
    <dbReference type="NCBI Taxonomy" id="2794033"/>
    <lineage>
        <taxon>Bacteria</taxon>
        <taxon>Bacillati</taxon>
        <taxon>Cyanobacteriota</taxon>
        <taxon>Cyanophyceae</taxon>
        <taxon>Nostocales</taxon>
        <taxon>Nostocaceae</taxon>
        <taxon>Amazonocrinis</taxon>
        <taxon>Amazonocrinis nigriterrae</taxon>
    </lineage>
</organism>
<dbReference type="InterPro" id="IPR001646">
    <property type="entry name" value="5peptide_repeat"/>
</dbReference>
<dbReference type="SUPFAM" id="SSF141571">
    <property type="entry name" value="Pentapeptide repeat-like"/>
    <property type="match status" value="1"/>
</dbReference>
<evidence type="ECO:0000313" key="1">
    <source>
        <dbReference type="EMBL" id="MBH8561562.1"/>
    </source>
</evidence>
<reference evidence="1 2" key="1">
    <citation type="journal article" date="2021" name="Int. J. Syst. Evol. Microbiol.">
        <title>Amazonocrinis nigriterrae gen. nov., sp. nov., Atlanticothrix silvestris gen. nov., sp. nov. and Dendronalium phyllosphericum gen. nov., sp. nov., nostocacean cyanobacteria from Brazilian environments.</title>
        <authorList>
            <person name="Alvarenga D.O."/>
            <person name="Andreote A.P.D."/>
            <person name="Branco L.H.Z."/>
            <person name="Delbaje E."/>
            <person name="Cruz R.B."/>
            <person name="Varani A.M."/>
            <person name="Fiore M.F."/>
        </authorList>
    </citation>
    <scope>NUCLEOTIDE SEQUENCE [LARGE SCALE GENOMIC DNA]</scope>
    <source>
        <strain evidence="1 2">CENA67</strain>
    </source>
</reference>
<proteinExistence type="predicted"/>
<feature type="non-terminal residue" evidence="1">
    <location>
        <position position="107"/>
    </location>
</feature>
<protein>
    <submittedName>
        <fullName evidence="1">Pentapeptide repeat-containing protein</fullName>
    </submittedName>
</protein>
<sequence length="107" mass="12145">MINSSTENLRYTAIQFLEQNPVERLQILQSLGMGRYEFLNKMCLNEANITCIIRFFQNPSQLKFPNLVGADLSGLILDEGNFIRGNLSDANLQRTSLLNADLLFANF</sequence>
<keyword evidence="2" id="KW-1185">Reference proteome</keyword>
<name>A0A8J7HKZ9_9NOST</name>
<accession>A0A8J7HKZ9</accession>
<gene>
    <name evidence="1" type="ORF">I8748_05110</name>
</gene>
<dbReference type="AlphaFoldDB" id="A0A8J7HKZ9"/>
<dbReference type="Pfam" id="PF00805">
    <property type="entry name" value="Pentapeptide"/>
    <property type="match status" value="1"/>
</dbReference>
<dbReference type="EMBL" id="JAECZC010000006">
    <property type="protein sequence ID" value="MBH8561562.1"/>
    <property type="molecule type" value="Genomic_DNA"/>
</dbReference>
<comment type="caution">
    <text evidence="1">The sequence shown here is derived from an EMBL/GenBank/DDBJ whole genome shotgun (WGS) entry which is preliminary data.</text>
</comment>
<dbReference type="Gene3D" id="2.160.20.80">
    <property type="entry name" value="E3 ubiquitin-protein ligase SopA"/>
    <property type="match status" value="1"/>
</dbReference>
<dbReference type="RefSeq" id="WP_198123574.1">
    <property type="nucleotide sequence ID" value="NZ_JAECZC010000006.1"/>
</dbReference>
<evidence type="ECO:0000313" key="2">
    <source>
        <dbReference type="Proteomes" id="UP000632766"/>
    </source>
</evidence>